<organism evidence="2 3">
    <name type="scientific">Microlunatus ginsengisoli</name>
    <dbReference type="NCBI Taxonomy" id="363863"/>
    <lineage>
        <taxon>Bacteria</taxon>
        <taxon>Bacillati</taxon>
        <taxon>Actinomycetota</taxon>
        <taxon>Actinomycetes</taxon>
        <taxon>Propionibacteriales</taxon>
        <taxon>Propionibacteriaceae</taxon>
        <taxon>Microlunatus</taxon>
    </lineage>
</organism>
<accession>A0ABP7AVD2</accession>
<feature type="transmembrane region" description="Helical" evidence="1">
    <location>
        <begin position="109"/>
        <end position="130"/>
    </location>
</feature>
<protein>
    <submittedName>
        <fullName evidence="2">Permease prefix domain 1-containing protein</fullName>
    </submittedName>
</protein>
<reference evidence="3" key="1">
    <citation type="journal article" date="2019" name="Int. J. Syst. Evol. Microbiol.">
        <title>The Global Catalogue of Microorganisms (GCM) 10K type strain sequencing project: providing services to taxonomists for standard genome sequencing and annotation.</title>
        <authorList>
            <consortium name="The Broad Institute Genomics Platform"/>
            <consortium name="The Broad Institute Genome Sequencing Center for Infectious Disease"/>
            <person name="Wu L."/>
            <person name="Ma J."/>
        </authorList>
    </citation>
    <scope>NUCLEOTIDE SEQUENCE [LARGE SCALE GENOMIC DNA]</scope>
    <source>
        <strain evidence="3">JCM 16929</strain>
    </source>
</reference>
<feature type="transmembrane region" description="Helical" evidence="1">
    <location>
        <begin position="142"/>
        <end position="163"/>
    </location>
</feature>
<sequence length="221" mass="23009">MAGLDARLPRPTAGRRGILLEVRHGLEDAAEAYRATGLDRFDAERRAVSDFGDLDRVAADFVAVRAVRSGTLAALFLGPGYVLVLAVWTVLMLAGPDGRSAPANPLATVYTWLGIAAVATSAAGAIGLRVQAVRNGSPRRWTALLGISGLLAGTTALLVSYAISPWSLRLAGGALSWHQCTELFSGLMAAAMLTASVRALLSARACRSTGGDARSLKLGPR</sequence>
<keyword evidence="1" id="KW-0812">Transmembrane</keyword>
<proteinExistence type="predicted"/>
<gene>
    <name evidence="2" type="ORF">GCM10022236_50200</name>
</gene>
<evidence type="ECO:0000313" key="2">
    <source>
        <dbReference type="EMBL" id="GAA3641492.1"/>
    </source>
</evidence>
<evidence type="ECO:0000256" key="1">
    <source>
        <dbReference type="SAM" id="Phobius"/>
    </source>
</evidence>
<comment type="caution">
    <text evidence="2">The sequence shown here is derived from an EMBL/GenBank/DDBJ whole genome shotgun (WGS) entry which is preliminary data.</text>
</comment>
<dbReference type="Proteomes" id="UP001501490">
    <property type="component" value="Unassembled WGS sequence"/>
</dbReference>
<dbReference type="InterPro" id="IPR047928">
    <property type="entry name" value="Perm_prefix_1"/>
</dbReference>
<feature type="transmembrane region" description="Helical" evidence="1">
    <location>
        <begin position="183"/>
        <end position="201"/>
    </location>
</feature>
<name>A0ABP7AVD2_9ACTN</name>
<evidence type="ECO:0000313" key="3">
    <source>
        <dbReference type="Proteomes" id="UP001501490"/>
    </source>
</evidence>
<keyword evidence="1" id="KW-1133">Transmembrane helix</keyword>
<keyword evidence="3" id="KW-1185">Reference proteome</keyword>
<feature type="transmembrane region" description="Helical" evidence="1">
    <location>
        <begin position="72"/>
        <end position="94"/>
    </location>
</feature>
<keyword evidence="1" id="KW-0472">Membrane</keyword>
<dbReference type="NCBIfam" id="NF038403">
    <property type="entry name" value="perm_prefix_1"/>
    <property type="match status" value="1"/>
</dbReference>
<dbReference type="EMBL" id="BAABAB010000051">
    <property type="protein sequence ID" value="GAA3641492.1"/>
    <property type="molecule type" value="Genomic_DNA"/>
</dbReference>